<evidence type="ECO:0000313" key="1">
    <source>
        <dbReference type="EMBL" id="CAK8691395.1"/>
    </source>
</evidence>
<accession>A0ABP0GML1</accession>
<evidence type="ECO:0000313" key="2">
    <source>
        <dbReference type="Proteomes" id="UP001642483"/>
    </source>
</evidence>
<keyword evidence="2" id="KW-1185">Reference proteome</keyword>
<proteinExistence type="predicted"/>
<dbReference type="Proteomes" id="UP001642483">
    <property type="component" value="Unassembled WGS sequence"/>
</dbReference>
<gene>
    <name evidence="1" type="ORF">CVLEPA_LOCUS23956</name>
</gene>
<name>A0ABP0GML1_CLALP</name>
<protein>
    <recommendedName>
        <fullName evidence="3">Death domain-containing protein</fullName>
    </recommendedName>
</protein>
<dbReference type="EMBL" id="CAWYQH010000119">
    <property type="protein sequence ID" value="CAK8691395.1"/>
    <property type="molecule type" value="Genomic_DNA"/>
</dbReference>
<comment type="caution">
    <text evidence="1">The sequence shown here is derived from an EMBL/GenBank/DDBJ whole genome shotgun (WGS) entry which is preliminary data.</text>
</comment>
<dbReference type="Gene3D" id="1.10.533.10">
    <property type="entry name" value="Death Domain, Fas"/>
    <property type="match status" value="1"/>
</dbReference>
<evidence type="ECO:0008006" key="3">
    <source>
        <dbReference type="Google" id="ProtNLM"/>
    </source>
</evidence>
<dbReference type="InterPro" id="IPR011029">
    <property type="entry name" value="DEATH-like_dom_sf"/>
</dbReference>
<organism evidence="1 2">
    <name type="scientific">Clavelina lepadiformis</name>
    <name type="common">Light-bulb sea squirt</name>
    <name type="synonym">Ascidia lepadiformis</name>
    <dbReference type="NCBI Taxonomy" id="159417"/>
    <lineage>
        <taxon>Eukaryota</taxon>
        <taxon>Metazoa</taxon>
        <taxon>Chordata</taxon>
        <taxon>Tunicata</taxon>
        <taxon>Ascidiacea</taxon>
        <taxon>Aplousobranchia</taxon>
        <taxon>Clavelinidae</taxon>
        <taxon>Clavelina</taxon>
    </lineage>
</organism>
<reference evidence="1 2" key="1">
    <citation type="submission" date="2024-02" db="EMBL/GenBank/DDBJ databases">
        <authorList>
            <person name="Daric V."/>
            <person name="Darras S."/>
        </authorList>
    </citation>
    <scope>NUCLEOTIDE SEQUENCE [LARGE SCALE GENOMIC DNA]</scope>
</reference>
<dbReference type="SUPFAM" id="SSF47986">
    <property type="entry name" value="DEATH domain"/>
    <property type="match status" value="1"/>
</dbReference>
<sequence length="183" mass="21947">MNRVESRLSDIFYFFIDNIRHDEWLKFIRVLGLKENEIQNEIGGKQLTQETKYKLLKRWKMFIGHKTDNEYEAMLQAAKAELDRGLKHRNRCPTKMMQDCKLARTIYSFIKRYGKTEFLRLARIMVTDDSAVDNIKDQYDDNTEEMKYQIVLKYFSFQGINTDDLLAVNNSLERIAQRRIEQE</sequence>